<evidence type="ECO:0000256" key="2">
    <source>
        <dbReference type="ARBA" id="ARBA00022679"/>
    </source>
</evidence>
<evidence type="ECO:0000313" key="4">
    <source>
        <dbReference type="EMBL" id="QEC66680.1"/>
    </source>
</evidence>
<dbReference type="KEGG" id="pgin:FRZ67_04955"/>
<evidence type="ECO:0000256" key="3">
    <source>
        <dbReference type="ARBA" id="ARBA00024356"/>
    </source>
</evidence>
<proteinExistence type="inferred from homology"/>
<dbReference type="Gene3D" id="2.115.10.20">
    <property type="entry name" value="Glycosyl hydrolase domain, family 43"/>
    <property type="match status" value="1"/>
</dbReference>
<comment type="similarity">
    <text evidence="3">Belongs to the glycosyl hydrolase 130 family.</text>
</comment>
<keyword evidence="5" id="KW-1185">Reference proteome</keyword>
<gene>
    <name evidence="4" type="ORF">FRZ67_04955</name>
</gene>
<sequence length="489" mass="56183">MRINITRKPIKINPDIKRVIARFFFNGDERAKDVIGLVMSLSEKEVKEELTFIFREFARRHRNISRIFERNCERLSYLFKEMGIPFNDMDPNRKMLIGSYFTHEYSIESAAFFNPSIVEDPDQSDLQEGEKRVIISFRAVGEGHISSIVFRRAFLDAHNNISIMPAGTLIEEADIIKNTVYKKDIFSTALLSQVKNDVINQLEKSLPDSFDYKELKKVITTLETKDIDDQTKYALEKILWLADSYHYVHFSLDTDISDRVIFPISEFEKKGVEDARFVKFTDDEGNAHYYATYTAYDGITIQPKLLQTDNFYDFHITPLYGSGAKNKNLALFPRKINGNYVMISRIDGVNNFIMFSDKINVWEYPKQLQSPKYPWEFTQIGNCGSPIETDKGWLLITHGVGAMRRYCLGASLFDLEDPTIEIGRLKEPLLMPNDNEREGYVPNVLYSCGSFIHNGELIVPYGLSDYGSSFMTVSLKDLLDKIISEGTGG</sequence>
<dbReference type="OrthoDB" id="9775877at2"/>
<keyword evidence="2" id="KW-0808">Transferase</keyword>
<dbReference type="AlphaFoldDB" id="A0A5B8V5L2"/>
<dbReference type="SUPFAM" id="SSF75005">
    <property type="entry name" value="Arabinanase/levansucrase/invertase"/>
    <property type="match status" value="1"/>
</dbReference>
<keyword evidence="1" id="KW-0328">Glycosyltransferase</keyword>
<dbReference type="PANTHER" id="PTHR34106:SF4">
    <property type="entry name" value="BLL5143 PROTEIN"/>
    <property type="match status" value="1"/>
</dbReference>
<dbReference type="CDD" id="cd18613">
    <property type="entry name" value="GH130"/>
    <property type="match status" value="1"/>
</dbReference>
<dbReference type="Pfam" id="PF04041">
    <property type="entry name" value="Glyco_hydro_130"/>
    <property type="match status" value="1"/>
</dbReference>
<name>A0A5B8V5L2_9BACT</name>
<accession>A0A5B8V5L2</accession>
<protein>
    <submittedName>
        <fullName evidence="4">Glycosidase</fullName>
    </submittedName>
</protein>
<dbReference type="GO" id="GO:0016757">
    <property type="term" value="F:glycosyltransferase activity"/>
    <property type="evidence" value="ECO:0007669"/>
    <property type="project" value="UniProtKB-KW"/>
</dbReference>
<dbReference type="InterPro" id="IPR023296">
    <property type="entry name" value="Glyco_hydro_beta-prop_sf"/>
</dbReference>
<organism evidence="4 5">
    <name type="scientific">Panacibacter ginsenosidivorans</name>
    <dbReference type="NCBI Taxonomy" id="1813871"/>
    <lineage>
        <taxon>Bacteria</taxon>
        <taxon>Pseudomonadati</taxon>
        <taxon>Bacteroidota</taxon>
        <taxon>Chitinophagia</taxon>
        <taxon>Chitinophagales</taxon>
        <taxon>Chitinophagaceae</taxon>
        <taxon>Panacibacter</taxon>
    </lineage>
</organism>
<dbReference type="EMBL" id="CP042435">
    <property type="protein sequence ID" value="QEC66680.1"/>
    <property type="molecule type" value="Genomic_DNA"/>
</dbReference>
<dbReference type="PANTHER" id="PTHR34106">
    <property type="entry name" value="GLYCOSIDASE"/>
    <property type="match status" value="1"/>
</dbReference>
<dbReference type="InterPro" id="IPR007184">
    <property type="entry name" value="Mannoside_phosphorylase"/>
</dbReference>
<reference evidence="4 5" key="1">
    <citation type="journal article" date="2016" name="Int. J. Syst. Evol. Microbiol.">
        <title>Panacibacter ginsenosidivorans gen. nov., sp. nov., with ginsenoside converting activity isolated from soil of a ginseng field.</title>
        <authorList>
            <person name="Siddiqi M.Z."/>
            <person name="Muhammad Shafi S."/>
            <person name="Choi K.D."/>
            <person name="Im W.T."/>
        </authorList>
    </citation>
    <scope>NUCLEOTIDE SEQUENCE [LARGE SCALE GENOMIC DNA]</scope>
    <source>
        <strain evidence="4 5">Gsoil1550</strain>
    </source>
</reference>
<keyword evidence="4" id="KW-0326">Glycosidase</keyword>
<dbReference type="GO" id="GO:0016798">
    <property type="term" value="F:hydrolase activity, acting on glycosyl bonds"/>
    <property type="evidence" value="ECO:0007669"/>
    <property type="project" value="UniProtKB-KW"/>
</dbReference>
<dbReference type="RefSeq" id="WP_147188480.1">
    <property type="nucleotide sequence ID" value="NZ_CP042435.1"/>
</dbReference>
<keyword evidence="4" id="KW-0378">Hydrolase</keyword>
<evidence type="ECO:0000256" key="1">
    <source>
        <dbReference type="ARBA" id="ARBA00022676"/>
    </source>
</evidence>
<dbReference type="Proteomes" id="UP000321533">
    <property type="component" value="Chromosome"/>
</dbReference>
<evidence type="ECO:0000313" key="5">
    <source>
        <dbReference type="Proteomes" id="UP000321533"/>
    </source>
</evidence>